<proteinExistence type="predicted"/>
<sequence>MPLPHSIDNYTVPGGVKLFFDDGNGERDLGNITDLDLETGTEELEHFSNRSGKRLKDKVIVLEEKLTVKFKFDEPVIENLRYYFKGGDIENVNAGTWTVTNRPITLAGTALVSVGYYGISNVVLKDSQGNTMTQNADYIVDPGQAGADGRQVARIGRLASGGIEDGEVCTVSFTYTTWQHQRFPIAGSNFIEGSARLEVHPDAGRGLRFDVVVPKCLLKPNGAIGLDDKKWLEVPMMLEALDDSANTPKAPFGYYVSYENAA</sequence>
<dbReference type="EMBL" id="DSXI01000383">
    <property type="protein sequence ID" value="HGS05373.1"/>
    <property type="molecule type" value="Genomic_DNA"/>
</dbReference>
<evidence type="ECO:0000313" key="1">
    <source>
        <dbReference type="EMBL" id="HGS05373.1"/>
    </source>
</evidence>
<protein>
    <recommendedName>
        <fullName evidence="2">Major tail protein</fullName>
    </recommendedName>
</protein>
<dbReference type="AlphaFoldDB" id="A0A7V4G8I3"/>
<gene>
    <name evidence="1" type="ORF">ENT08_06505</name>
</gene>
<name>A0A7V4G8I3_9BACT</name>
<accession>A0A7V4G8I3</accession>
<evidence type="ECO:0008006" key="2">
    <source>
        <dbReference type="Google" id="ProtNLM"/>
    </source>
</evidence>
<organism evidence="1">
    <name type="scientific">Desulfobacca acetoxidans</name>
    <dbReference type="NCBI Taxonomy" id="60893"/>
    <lineage>
        <taxon>Bacteria</taxon>
        <taxon>Pseudomonadati</taxon>
        <taxon>Thermodesulfobacteriota</taxon>
        <taxon>Desulfobaccia</taxon>
        <taxon>Desulfobaccales</taxon>
        <taxon>Desulfobaccaceae</taxon>
        <taxon>Desulfobacca</taxon>
    </lineage>
</organism>
<comment type="caution">
    <text evidence="1">The sequence shown here is derived from an EMBL/GenBank/DDBJ whole genome shotgun (WGS) entry which is preliminary data.</text>
</comment>
<reference evidence="1" key="1">
    <citation type="journal article" date="2020" name="mSystems">
        <title>Genome- and Community-Level Interaction Insights into Carbon Utilization and Element Cycling Functions of Hydrothermarchaeota in Hydrothermal Sediment.</title>
        <authorList>
            <person name="Zhou Z."/>
            <person name="Liu Y."/>
            <person name="Xu W."/>
            <person name="Pan J."/>
            <person name="Luo Z.H."/>
            <person name="Li M."/>
        </authorList>
    </citation>
    <scope>NUCLEOTIDE SEQUENCE [LARGE SCALE GENOMIC DNA]</scope>
    <source>
        <strain evidence="1">SpSt-548</strain>
    </source>
</reference>